<evidence type="ECO:0000313" key="3">
    <source>
        <dbReference type="EMBL" id="MCW7752803.1"/>
    </source>
</evidence>
<keyword evidence="4" id="KW-1185">Reference proteome</keyword>
<keyword evidence="1" id="KW-0732">Signal</keyword>
<dbReference type="Proteomes" id="UP001209681">
    <property type="component" value="Unassembled WGS sequence"/>
</dbReference>
<accession>A0ABT3N5R7</accession>
<dbReference type="InterPro" id="IPR019223">
    <property type="entry name" value="DUF2147"/>
</dbReference>
<name>A0ABT3N5R7_9BACT</name>
<dbReference type="PANTHER" id="PTHR36919:SF2">
    <property type="entry name" value="BLL6627 PROTEIN"/>
    <property type="match status" value="1"/>
</dbReference>
<protein>
    <submittedName>
        <fullName evidence="3">DUF2147 domain-containing protein</fullName>
    </submittedName>
</protein>
<feature type="chain" id="PRO_5047530177" evidence="1">
    <location>
        <begin position="25"/>
        <end position="155"/>
    </location>
</feature>
<feature type="signal peptide" evidence="1">
    <location>
        <begin position="1"/>
        <end position="24"/>
    </location>
</feature>
<comment type="caution">
    <text evidence="3">The sequence shown here is derived from an EMBL/GenBank/DDBJ whole genome shotgun (WGS) entry which is preliminary data.</text>
</comment>
<feature type="domain" description="DUF2147" evidence="2">
    <location>
        <begin position="30"/>
        <end position="146"/>
    </location>
</feature>
<proteinExistence type="predicted"/>
<sequence length="155" mass="17382">MAKPTLSLIAFIMCMIPLPFTAMASSAPTGLWQTEGKKSVVEVIALPESKSWAAHIVWLDKKQKEPSEKLLDTLNPDPMKRKNPVMGLTIAWGFKTSEDGTWKDGQVYDPETGKMYKAQARMRGDRLELRGYIGLPAFGRSTSWKRIPQLPGPYE</sequence>
<dbReference type="Pfam" id="PF09917">
    <property type="entry name" value="DUF2147"/>
    <property type="match status" value="1"/>
</dbReference>
<dbReference type="PANTHER" id="PTHR36919">
    <property type="entry name" value="BLR1215 PROTEIN"/>
    <property type="match status" value="1"/>
</dbReference>
<dbReference type="RefSeq" id="WP_265423666.1">
    <property type="nucleotide sequence ID" value="NZ_JAPFPW010000002.1"/>
</dbReference>
<organism evidence="3 4">
    <name type="scientific">Desulfobotulus pelophilus</name>
    <dbReference type="NCBI Taxonomy" id="2823377"/>
    <lineage>
        <taxon>Bacteria</taxon>
        <taxon>Pseudomonadati</taxon>
        <taxon>Thermodesulfobacteriota</taxon>
        <taxon>Desulfobacteria</taxon>
        <taxon>Desulfobacterales</taxon>
        <taxon>Desulfobacteraceae</taxon>
        <taxon>Desulfobotulus</taxon>
    </lineage>
</organism>
<gene>
    <name evidence="3" type="ORF">OOT00_02240</name>
</gene>
<reference evidence="3 4" key="1">
    <citation type="submission" date="2022-11" db="EMBL/GenBank/DDBJ databases">
        <title>Desulfobotulus tamanensis H1 sp. nov. - anaerobic, alkaliphilic, sulphate reducing bacterium isolated from terrestrial mud volcano.</title>
        <authorList>
            <person name="Frolova A."/>
            <person name="Merkel A.Y."/>
            <person name="Slobodkin A.I."/>
        </authorList>
    </citation>
    <scope>NUCLEOTIDE SEQUENCE [LARGE SCALE GENOMIC DNA]</scope>
    <source>
        <strain evidence="3 4">H1</strain>
    </source>
</reference>
<evidence type="ECO:0000256" key="1">
    <source>
        <dbReference type="SAM" id="SignalP"/>
    </source>
</evidence>
<evidence type="ECO:0000313" key="4">
    <source>
        <dbReference type="Proteomes" id="UP001209681"/>
    </source>
</evidence>
<dbReference type="EMBL" id="JAPFPW010000002">
    <property type="protein sequence ID" value="MCW7752803.1"/>
    <property type="molecule type" value="Genomic_DNA"/>
</dbReference>
<evidence type="ECO:0000259" key="2">
    <source>
        <dbReference type="Pfam" id="PF09917"/>
    </source>
</evidence>
<dbReference type="Gene3D" id="2.40.128.520">
    <property type="match status" value="1"/>
</dbReference>